<dbReference type="Proteomes" id="UP000280792">
    <property type="component" value="Unassembled WGS sequence"/>
</dbReference>
<name>A0A3P3VRB1_9GAMM</name>
<proteinExistence type="predicted"/>
<reference evidence="2 3" key="2">
    <citation type="submission" date="2018-12" db="EMBL/GenBank/DDBJ databases">
        <title>Simiduia agarivorans gen. nov., sp. nov., a marine, agarolytic bacterium isolated from shallow coastal water from Keelung, Taiwan.</title>
        <authorList>
            <person name="Shieh W.Y."/>
        </authorList>
    </citation>
    <scope>NUCLEOTIDE SEQUENCE [LARGE SCALE GENOMIC DNA]</scope>
    <source>
        <strain evidence="2 3">GTF-13</strain>
    </source>
</reference>
<evidence type="ECO:0000256" key="1">
    <source>
        <dbReference type="SAM" id="SignalP"/>
    </source>
</evidence>
<gene>
    <name evidence="2" type="ORF">D0544_07090</name>
</gene>
<protein>
    <submittedName>
        <fullName evidence="2">Uncharacterized protein</fullName>
    </submittedName>
</protein>
<feature type="signal peptide" evidence="1">
    <location>
        <begin position="1"/>
        <end position="22"/>
    </location>
</feature>
<evidence type="ECO:0000313" key="2">
    <source>
        <dbReference type="EMBL" id="RRJ84847.1"/>
    </source>
</evidence>
<comment type="caution">
    <text evidence="2">The sequence shown here is derived from an EMBL/GenBank/DDBJ whole genome shotgun (WGS) entry which is preliminary data.</text>
</comment>
<sequence length="95" mass="10238">MKTQALSILIATFLMASAAVKAETLGNSLHPMLNLSNLESAPAANDLSDVAPNSIRLNPNTGLSLEYTSIDSDYEIQDELLGTIMQLRIKLVSTF</sequence>
<dbReference type="AlphaFoldDB" id="A0A3P3VRB1"/>
<accession>A0A3P3VRB1</accession>
<reference evidence="2 3" key="1">
    <citation type="submission" date="2018-08" db="EMBL/GenBank/DDBJ databases">
        <authorList>
            <person name="Khan S.A."/>
        </authorList>
    </citation>
    <scope>NUCLEOTIDE SEQUENCE [LARGE SCALE GENOMIC DNA]</scope>
    <source>
        <strain evidence="2 3">GTF-13</strain>
    </source>
</reference>
<organism evidence="2 3">
    <name type="scientific">Aestuariirhabdus litorea</name>
    <dbReference type="NCBI Taxonomy" id="2528527"/>
    <lineage>
        <taxon>Bacteria</taxon>
        <taxon>Pseudomonadati</taxon>
        <taxon>Pseudomonadota</taxon>
        <taxon>Gammaproteobacteria</taxon>
        <taxon>Oceanospirillales</taxon>
        <taxon>Aestuariirhabdaceae</taxon>
        <taxon>Aestuariirhabdus</taxon>
    </lineage>
</organism>
<keyword evidence="3" id="KW-1185">Reference proteome</keyword>
<dbReference type="RefSeq" id="WP_125015279.1">
    <property type="nucleotide sequence ID" value="NZ_QWEZ01000001.1"/>
</dbReference>
<dbReference type="EMBL" id="QWEZ01000001">
    <property type="protein sequence ID" value="RRJ84847.1"/>
    <property type="molecule type" value="Genomic_DNA"/>
</dbReference>
<keyword evidence="1" id="KW-0732">Signal</keyword>
<evidence type="ECO:0000313" key="3">
    <source>
        <dbReference type="Proteomes" id="UP000280792"/>
    </source>
</evidence>
<feature type="chain" id="PRO_5018083710" evidence="1">
    <location>
        <begin position="23"/>
        <end position="95"/>
    </location>
</feature>